<gene>
    <name evidence="2" type="primary">AVEN_156279_1</name>
    <name evidence="2" type="ORF">CEXT_767481</name>
</gene>
<keyword evidence="3" id="KW-1185">Reference proteome</keyword>
<feature type="region of interest" description="Disordered" evidence="1">
    <location>
        <begin position="389"/>
        <end position="412"/>
    </location>
</feature>
<reference evidence="2 3" key="1">
    <citation type="submission" date="2021-06" db="EMBL/GenBank/DDBJ databases">
        <title>Caerostris extrusa draft genome.</title>
        <authorList>
            <person name="Kono N."/>
            <person name="Arakawa K."/>
        </authorList>
    </citation>
    <scope>NUCLEOTIDE SEQUENCE [LARGE SCALE GENOMIC DNA]</scope>
</reference>
<dbReference type="EMBL" id="BPLR01007212">
    <property type="protein sequence ID" value="GIY15196.1"/>
    <property type="molecule type" value="Genomic_DNA"/>
</dbReference>
<evidence type="ECO:0000313" key="2">
    <source>
        <dbReference type="EMBL" id="GIY15196.1"/>
    </source>
</evidence>
<comment type="caution">
    <text evidence="2">The sequence shown here is derived from an EMBL/GenBank/DDBJ whole genome shotgun (WGS) entry which is preliminary data.</text>
</comment>
<feature type="compositionally biased region" description="Acidic residues" evidence="1">
    <location>
        <begin position="394"/>
        <end position="412"/>
    </location>
</feature>
<protein>
    <submittedName>
        <fullName evidence="2">Uncharacterized protein</fullName>
    </submittedName>
</protein>
<dbReference type="AlphaFoldDB" id="A0AAV4R2A5"/>
<name>A0AAV4R2A5_CAEEX</name>
<dbReference type="Proteomes" id="UP001054945">
    <property type="component" value="Unassembled WGS sequence"/>
</dbReference>
<evidence type="ECO:0000256" key="1">
    <source>
        <dbReference type="SAM" id="MobiDB-lite"/>
    </source>
</evidence>
<organism evidence="2 3">
    <name type="scientific">Caerostris extrusa</name>
    <name type="common">Bark spider</name>
    <name type="synonym">Caerostris bankana</name>
    <dbReference type="NCBI Taxonomy" id="172846"/>
    <lineage>
        <taxon>Eukaryota</taxon>
        <taxon>Metazoa</taxon>
        <taxon>Ecdysozoa</taxon>
        <taxon>Arthropoda</taxon>
        <taxon>Chelicerata</taxon>
        <taxon>Arachnida</taxon>
        <taxon>Araneae</taxon>
        <taxon>Araneomorphae</taxon>
        <taxon>Entelegynae</taxon>
        <taxon>Araneoidea</taxon>
        <taxon>Araneidae</taxon>
        <taxon>Caerostris</taxon>
    </lineage>
</organism>
<proteinExistence type="predicted"/>
<sequence length="412" mass="48293">MAEDIKFNWMECPKELNTFYFAHVEFIQDKGRKIPFQVVLAHLTNEDEFHTITSNFKESVQNAVWGCRVLVLEDSEQVDFFKEMCEKVIPVQHPLCNREIRSCDSSKELAWACARHFELFPWHIDRQASMREIFAECPMFERSGTATSFVTRLPARQLLLVFFQSFKMSSVEHKLLKKALLQQVLNTKNPHLTHDALVLRVLQRIAKLAHVSWDDLMDICKQGTCRLDSELHELVLDIWQKRKQPTMDEQHCVERILARDYVRSVDLLKWAQILAKSSVVGKNVWKLFAVDGSVGNDLNKYVDRFRWTDGIKAMHVSAVRILYEHCDTPEQVKSVVENALEQKEDFLTQVYIDCVGNDNLEEIRKWLETMVADDKKIRVKRLNKNRKRRKTDTIEEELSNGSEDAEENFQEM</sequence>
<evidence type="ECO:0000313" key="3">
    <source>
        <dbReference type="Proteomes" id="UP001054945"/>
    </source>
</evidence>
<accession>A0AAV4R2A5</accession>